<keyword evidence="4 6" id="KW-1133">Transmembrane helix</keyword>
<keyword evidence="5 6" id="KW-0472">Membrane</keyword>
<evidence type="ECO:0000256" key="6">
    <source>
        <dbReference type="SAM" id="Phobius"/>
    </source>
</evidence>
<evidence type="ECO:0000256" key="1">
    <source>
        <dbReference type="ARBA" id="ARBA00004141"/>
    </source>
</evidence>
<feature type="transmembrane region" description="Helical" evidence="6">
    <location>
        <begin position="202"/>
        <end position="230"/>
    </location>
</feature>
<gene>
    <name evidence="7" type="ORF">C9E81_02670</name>
</gene>
<organism evidence="7 8">
    <name type="scientific">Paracoccus alkanivorans</name>
    <dbReference type="NCBI Taxonomy" id="2116655"/>
    <lineage>
        <taxon>Bacteria</taxon>
        <taxon>Pseudomonadati</taxon>
        <taxon>Pseudomonadota</taxon>
        <taxon>Alphaproteobacteria</taxon>
        <taxon>Rhodobacterales</taxon>
        <taxon>Paracoccaceae</taxon>
        <taxon>Paracoccus</taxon>
    </lineage>
</organism>
<comment type="subcellular location">
    <subcellularLocation>
        <location evidence="1">Membrane</location>
        <topology evidence="1">Multi-pass membrane protein</topology>
    </subcellularLocation>
</comment>
<dbReference type="GO" id="GO:0055085">
    <property type="term" value="P:transmembrane transport"/>
    <property type="evidence" value="ECO:0007669"/>
    <property type="project" value="TreeGrafter"/>
</dbReference>
<evidence type="ECO:0000256" key="3">
    <source>
        <dbReference type="ARBA" id="ARBA00022692"/>
    </source>
</evidence>
<evidence type="ECO:0000256" key="2">
    <source>
        <dbReference type="ARBA" id="ARBA00009773"/>
    </source>
</evidence>
<feature type="transmembrane region" description="Helical" evidence="6">
    <location>
        <begin position="35"/>
        <end position="55"/>
    </location>
</feature>
<evidence type="ECO:0000256" key="4">
    <source>
        <dbReference type="ARBA" id="ARBA00022989"/>
    </source>
</evidence>
<dbReference type="PANTHER" id="PTHR21716:SF64">
    <property type="entry name" value="AI-2 TRANSPORT PROTEIN TQSA"/>
    <property type="match status" value="1"/>
</dbReference>
<dbReference type="EMBL" id="QOKZ01000001">
    <property type="protein sequence ID" value="RMC38051.1"/>
    <property type="molecule type" value="Genomic_DNA"/>
</dbReference>
<comment type="caution">
    <text evidence="7">The sequence shown here is derived from an EMBL/GenBank/DDBJ whole genome shotgun (WGS) entry which is preliminary data.</text>
</comment>
<dbReference type="Pfam" id="PF01594">
    <property type="entry name" value="AI-2E_transport"/>
    <property type="match status" value="1"/>
</dbReference>
<protein>
    <submittedName>
        <fullName evidence="7">AI-2E family transporter</fullName>
    </submittedName>
</protein>
<evidence type="ECO:0000313" key="8">
    <source>
        <dbReference type="Proteomes" id="UP000273516"/>
    </source>
</evidence>
<feature type="transmembrane region" description="Helical" evidence="6">
    <location>
        <begin position="172"/>
        <end position="190"/>
    </location>
</feature>
<comment type="similarity">
    <text evidence="2">Belongs to the autoinducer-2 exporter (AI-2E) (TC 2.A.86) family.</text>
</comment>
<evidence type="ECO:0000313" key="7">
    <source>
        <dbReference type="EMBL" id="RMC38051.1"/>
    </source>
</evidence>
<feature type="transmembrane region" description="Helical" evidence="6">
    <location>
        <begin position="264"/>
        <end position="281"/>
    </location>
</feature>
<reference evidence="7 8" key="1">
    <citation type="submission" date="2018-07" db="EMBL/GenBank/DDBJ databases">
        <authorList>
            <person name="Zhang Y."/>
            <person name="Wang L."/>
            <person name="Ma S."/>
        </authorList>
    </citation>
    <scope>NUCLEOTIDE SEQUENCE [LARGE SCALE GENOMIC DNA]</scope>
    <source>
        <strain evidence="7 8">4-2</strain>
    </source>
</reference>
<dbReference type="Proteomes" id="UP000273516">
    <property type="component" value="Unassembled WGS sequence"/>
</dbReference>
<sequence>MLVQARFILISLAIAIILFSLTTDAIFAICSRLKVPNWLGTILALIGIALGLLWVSTTVVAQVNQVVLTAVAYAEQAQAALPTLTQWLGPDMQERLMTAISNFNLTGWIRSLAGQASGVLSGSVLVILFVGFMFAEQVWFPSKIERLTGDPVRAVQVRRIISSIMHRVNRYLVVKTAVSTVTAVAVWLIFTLAELSLAGPIALLTFVLNFIPSVGSIIATAIAAVLAFVLSGDTTLTLIIGASCTLVQFAIGNVLDPMLLGQTLRLSSFGIILSLAFWGAIWGIPGMFLAVPIMVALMIVCAHIPWLRPVAVLLSREGLPDDGSSDDDKAVPPTLAA</sequence>
<proteinExistence type="inferred from homology"/>
<evidence type="ECO:0000256" key="5">
    <source>
        <dbReference type="ARBA" id="ARBA00023136"/>
    </source>
</evidence>
<accession>A0A3M0MKC0</accession>
<dbReference type="InterPro" id="IPR002549">
    <property type="entry name" value="AI-2E-like"/>
</dbReference>
<keyword evidence="8" id="KW-1185">Reference proteome</keyword>
<dbReference type="PANTHER" id="PTHR21716">
    <property type="entry name" value="TRANSMEMBRANE PROTEIN"/>
    <property type="match status" value="1"/>
</dbReference>
<feature type="transmembrane region" description="Helical" evidence="6">
    <location>
        <begin position="7"/>
        <end position="29"/>
    </location>
</feature>
<keyword evidence="3 6" id="KW-0812">Transmembrane</keyword>
<feature type="transmembrane region" description="Helical" evidence="6">
    <location>
        <begin position="236"/>
        <end position="255"/>
    </location>
</feature>
<dbReference type="AlphaFoldDB" id="A0A3M0MKC0"/>
<dbReference type="OrthoDB" id="9799225at2"/>
<feature type="transmembrane region" description="Helical" evidence="6">
    <location>
        <begin position="119"/>
        <end position="140"/>
    </location>
</feature>
<dbReference type="GO" id="GO:0016020">
    <property type="term" value="C:membrane"/>
    <property type="evidence" value="ECO:0007669"/>
    <property type="project" value="UniProtKB-SubCell"/>
</dbReference>
<name>A0A3M0MKC0_9RHOB</name>